<name>A0A645ATB4_9ZZZZ</name>
<sequence length="154" mass="17373">MPELRLVDASAAVDQIVHVVEGVEVADGGDAVFFHQQRMELDDVARLGIQPDHVDAARQSLELRLRSGGLPELVHHLKRVFVAVKIGRLKQSPAAGFKVPEAGIRRIRDQRQKITGEHPRAEHRLKAVSKRGQHEVYFFHFLNLLNKVIKIIAF</sequence>
<protein>
    <submittedName>
        <fullName evidence="1">Uncharacterized protein</fullName>
    </submittedName>
</protein>
<dbReference type="AlphaFoldDB" id="A0A645ATB4"/>
<accession>A0A645ATB4</accession>
<dbReference type="EMBL" id="VSSQ01015719">
    <property type="protein sequence ID" value="MPM56360.1"/>
    <property type="molecule type" value="Genomic_DNA"/>
</dbReference>
<proteinExistence type="predicted"/>
<comment type="caution">
    <text evidence="1">The sequence shown here is derived from an EMBL/GenBank/DDBJ whole genome shotgun (WGS) entry which is preliminary data.</text>
</comment>
<gene>
    <name evidence="1" type="ORF">SDC9_103162</name>
</gene>
<reference evidence="1" key="1">
    <citation type="submission" date="2019-08" db="EMBL/GenBank/DDBJ databases">
        <authorList>
            <person name="Kucharzyk K."/>
            <person name="Murdoch R.W."/>
            <person name="Higgins S."/>
            <person name="Loffler F."/>
        </authorList>
    </citation>
    <scope>NUCLEOTIDE SEQUENCE</scope>
</reference>
<evidence type="ECO:0000313" key="1">
    <source>
        <dbReference type="EMBL" id="MPM56360.1"/>
    </source>
</evidence>
<organism evidence="1">
    <name type="scientific">bioreactor metagenome</name>
    <dbReference type="NCBI Taxonomy" id="1076179"/>
    <lineage>
        <taxon>unclassified sequences</taxon>
        <taxon>metagenomes</taxon>
        <taxon>ecological metagenomes</taxon>
    </lineage>
</organism>